<proteinExistence type="predicted"/>
<sequence>MELTKFRISIKNEYPLVCEKALRVLIQFSTSYLCEAGFSAVAVIKSKYRSKINVEKEMRVEVSSLIPRFEKICSDVQAHPSH</sequence>
<dbReference type="EMBL" id="VUJU01011254">
    <property type="protein sequence ID" value="KAF0711438.1"/>
    <property type="molecule type" value="Genomic_DNA"/>
</dbReference>
<protein>
    <submittedName>
        <fullName evidence="1">Zinc finger BED domain-containing protein 5-like</fullName>
    </submittedName>
</protein>
<dbReference type="OrthoDB" id="6620462at2759"/>
<comment type="caution">
    <text evidence="1">The sequence shown here is derived from an EMBL/GenBank/DDBJ whole genome shotgun (WGS) entry which is preliminary data.</text>
</comment>
<organism evidence="1 2">
    <name type="scientific">Aphis craccivora</name>
    <name type="common">Cowpea aphid</name>
    <dbReference type="NCBI Taxonomy" id="307492"/>
    <lineage>
        <taxon>Eukaryota</taxon>
        <taxon>Metazoa</taxon>
        <taxon>Ecdysozoa</taxon>
        <taxon>Arthropoda</taxon>
        <taxon>Hexapoda</taxon>
        <taxon>Insecta</taxon>
        <taxon>Pterygota</taxon>
        <taxon>Neoptera</taxon>
        <taxon>Paraneoptera</taxon>
        <taxon>Hemiptera</taxon>
        <taxon>Sternorrhyncha</taxon>
        <taxon>Aphidomorpha</taxon>
        <taxon>Aphidoidea</taxon>
        <taxon>Aphididae</taxon>
        <taxon>Aphidini</taxon>
        <taxon>Aphis</taxon>
        <taxon>Aphis</taxon>
    </lineage>
</organism>
<dbReference type="AlphaFoldDB" id="A0A6G0VWN8"/>
<dbReference type="PANTHER" id="PTHR45913:SF19">
    <property type="entry name" value="LOW QUALITY PROTEIN: ZINC FINGER BED DOMAIN-CONTAINING PROTEIN 5-LIKE"/>
    <property type="match status" value="1"/>
</dbReference>
<accession>A0A6G0VWN8</accession>
<gene>
    <name evidence="1" type="ORF">FWK35_00025435</name>
</gene>
<reference evidence="1 2" key="1">
    <citation type="submission" date="2019-08" db="EMBL/GenBank/DDBJ databases">
        <title>Whole genome of Aphis craccivora.</title>
        <authorList>
            <person name="Voronova N.V."/>
            <person name="Shulinski R.S."/>
            <person name="Bandarenka Y.V."/>
            <person name="Zhorov D.G."/>
            <person name="Warner D."/>
        </authorList>
    </citation>
    <scope>NUCLEOTIDE SEQUENCE [LARGE SCALE GENOMIC DNA]</scope>
    <source>
        <strain evidence="1">180601</strain>
        <tissue evidence="1">Whole Body</tissue>
    </source>
</reference>
<dbReference type="Proteomes" id="UP000478052">
    <property type="component" value="Unassembled WGS sequence"/>
</dbReference>
<evidence type="ECO:0000313" key="1">
    <source>
        <dbReference type="EMBL" id="KAF0711438.1"/>
    </source>
</evidence>
<evidence type="ECO:0000313" key="2">
    <source>
        <dbReference type="Proteomes" id="UP000478052"/>
    </source>
</evidence>
<name>A0A6G0VWN8_APHCR</name>
<keyword evidence="2" id="KW-1185">Reference proteome</keyword>
<dbReference type="PANTHER" id="PTHR45913">
    <property type="entry name" value="EPM2A-INTERACTING PROTEIN 1"/>
    <property type="match status" value="1"/>
</dbReference>